<dbReference type="Pfam" id="PF00501">
    <property type="entry name" value="AMP-binding"/>
    <property type="match status" value="1"/>
</dbReference>
<dbReference type="GO" id="GO:0017000">
    <property type="term" value="P:antibiotic biosynthetic process"/>
    <property type="evidence" value="ECO:0007669"/>
    <property type="project" value="UniProtKB-KW"/>
</dbReference>
<reference evidence="11" key="1">
    <citation type="submission" date="2020-02" db="EMBL/GenBank/DDBJ databases">
        <authorList>
            <person name="Shen X.-R."/>
            <person name="Zhang Y.-X."/>
        </authorList>
    </citation>
    <scope>NUCLEOTIDE SEQUENCE</scope>
    <source>
        <strain evidence="11">SYP-B3998</strain>
    </source>
</reference>
<dbReference type="FunFam" id="3.40.50.980:FF:000001">
    <property type="entry name" value="Non-ribosomal peptide synthetase"/>
    <property type="match status" value="1"/>
</dbReference>
<dbReference type="SUPFAM" id="SSF56801">
    <property type="entry name" value="Acetyl-CoA synthetase-like"/>
    <property type="match status" value="1"/>
</dbReference>
<dbReference type="FunFam" id="3.30.559.10:FF:000012">
    <property type="entry name" value="Non-ribosomal peptide synthetase"/>
    <property type="match status" value="1"/>
</dbReference>
<evidence type="ECO:0000256" key="4">
    <source>
        <dbReference type="ARBA" id="ARBA00022553"/>
    </source>
</evidence>
<sequence length="1589" mass="178527">MDLSNIQNIYPLSFMQEGILFQALFDPASSVYVEQTTFSLEGRVNEDAFRRSLQLIVDRYDIFRTIFIYQQVGEQSRPRQVVLKRREADVRFDDMRGLSAGELSDRVEAYRNEDRATGFDLSKDMLLRIAVLRTGEQRYTCVWSHHHILMDGWCIGIVMKEFIETYRLLQARQQVALLPRIRPYSEYIRWLMGRNRDEAAAYWDRQLEGCAGAAALPWRRRLPEAGYRQEQANLLLDEAMTRKLNALGQSSRVTVSTLLQTAWGLLLQRYSRLDEAVFGVVVSGRPAELEGSGTMVGLFINTLPVRIGKCEGGFMAMAEAVQEAALAVEPHSYYPLYEIQKRTASKHNLIDHIFVFENYPLPKQIQGVSDSSGLQFSEMSVRSQTHYDLNVLIVPGAELRITFDYNANVYDSDGIHRMTAHLRQVLNAVLDCPTIEPDGIDIVTDVEQQQLLHEFNDTRRDYLKHMTLHAMFEEQAAKTPNQVALIFGNVEMSYSELQERTNRLAGSLRASGVTAGSIVGLMANRSPDMVAAILAIWKAGGAYLPLDPRYPEARIRFMLEDSGVETLLVEHRTDAHTDFARVVISLSDPLHPVDAVDWNNPAAVTESNENAAERPAYVIYTSGSTGRPKGVMIEHRSIANTLHWRQEAYRFTAQDRSLQLFSFIFDGFLTSLFTPLLSGSPVVMATEDEAVDAKAIVRIASECGVTRLLLVPSMYRALLEIAETETKSLSSLRSVTLAGEPVPETLVELSRRMYPQTELINEYGPTENSVATTICRHLERQHEVAIGRPIANTRVYVLSLQERLQPVGVVGELCIAGAGLARGYLNQPDLTAERFVEDPFAPGERMYRTGDLARWLPDGQLAYTGRIDHQVKIRGYRIELGEIEAELRRVPSVNETVVVVQEDAAGNAQLCAYITASKTLTVSGLRAALAVTLPSYMIPAHFMQLAMLPLTPSGKLDRQALPKPDGSAALGVDYVAPRTERERLLAAIWEDVLGVPRVGVLDSFFDLGGDSIKAMQASSRLHKIGYGLELKELFLHPTVEALAEVLKHREFTVEQGPVEGEAPITPIQAWFFERGLTEAGHFNQSIMLYRRSGFHEANVRETFRRLTWHHDVLRLVFREEGGRWSQRNRGLTEGETFGLEVHDFKLHMDSDARIREAEQRIQGSMRLEEGPLLQLGLFHTSEGDHLLIAVHHLVIDGVSWRIMLEDFQSVYTQLEERGSADALRLAHGGLAVENDPSEPELPAKTTSYRECALRLAEVAQRPRPKEEQQYWQRVVEAEVSELPKDFVETEAATSESSERNGRQLDGETVGVTLNEAETEQLLREANKAYYTETTELLLTALALAVRAWTGSGRMRLELEGHGRDTLPEGADATRTVGWFTTLYPVLLDLNSTGSALQRAGISAENRAFAHNESASCAQIEDNNEALTLAGDIKTVKEELRRVPDKGAGYGIIRYLAQRQKSGQGKPSGAHADIAFNYLGQFDREADNELFSISPLHGAYDTSKDNQRLHTLEITCMVVQGRFSLTVNYNRRHYREQTMRNFAESIRTHLQRVIDHCLRKGKPEQTASDFTSRELTSNALDDIRSMISSL</sequence>
<accession>A0A6G4A453</accession>
<evidence type="ECO:0000256" key="5">
    <source>
        <dbReference type="ARBA" id="ARBA00022598"/>
    </source>
</evidence>
<dbReference type="Pfam" id="PF00550">
    <property type="entry name" value="PP-binding"/>
    <property type="match status" value="1"/>
</dbReference>
<dbReference type="PROSITE" id="PS00012">
    <property type="entry name" value="PHOSPHOPANTETHEINE"/>
    <property type="match status" value="1"/>
</dbReference>
<protein>
    <submittedName>
        <fullName evidence="11">Amino acid adenylation domain-containing protein</fullName>
    </submittedName>
</protein>
<gene>
    <name evidence="11" type="ORF">GK047_25315</name>
</gene>
<keyword evidence="5" id="KW-0436">Ligase</keyword>
<comment type="caution">
    <text evidence="11">The sequence shown here is derived from an EMBL/GenBank/DDBJ whole genome shotgun (WGS) entry which is preliminary data.</text>
</comment>
<evidence type="ECO:0000256" key="3">
    <source>
        <dbReference type="ARBA" id="ARBA00022450"/>
    </source>
</evidence>
<dbReference type="NCBIfam" id="TIGR01733">
    <property type="entry name" value="AA-adenyl-dom"/>
    <property type="match status" value="1"/>
</dbReference>
<dbReference type="Gene3D" id="3.30.559.30">
    <property type="entry name" value="Nonribosomal peptide synthetase, condensation domain"/>
    <property type="match status" value="2"/>
</dbReference>
<dbReference type="InterPro" id="IPR045851">
    <property type="entry name" value="AMP-bd_C_sf"/>
</dbReference>
<feature type="domain" description="Carrier" evidence="10">
    <location>
        <begin position="976"/>
        <end position="1050"/>
    </location>
</feature>
<dbReference type="NCBIfam" id="TIGR01720">
    <property type="entry name" value="NRPS-para261"/>
    <property type="match status" value="1"/>
</dbReference>
<dbReference type="InterPro" id="IPR036736">
    <property type="entry name" value="ACP-like_sf"/>
</dbReference>
<dbReference type="GO" id="GO:0044550">
    <property type="term" value="P:secondary metabolite biosynthetic process"/>
    <property type="evidence" value="ECO:0007669"/>
    <property type="project" value="UniProtKB-ARBA"/>
</dbReference>
<keyword evidence="6" id="KW-0677">Repeat</keyword>
<keyword evidence="4" id="KW-0597">Phosphoprotein</keyword>
<dbReference type="GO" id="GO:0031177">
    <property type="term" value="F:phosphopantetheine binding"/>
    <property type="evidence" value="ECO:0007669"/>
    <property type="project" value="InterPro"/>
</dbReference>
<dbReference type="FunFam" id="3.40.50.12780:FF:000012">
    <property type="entry name" value="Non-ribosomal peptide synthetase"/>
    <property type="match status" value="1"/>
</dbReference>
<dbReference type="RefSeq" id="WP_163953006.1">
    <property type="nucleotide sequence ID" value="NZ_JAAIKC010000015.1"/>
</dbReference>
<evidence type="ECO:0000313" key="11">
    <source>
        <dbReference type="EMBL" id="NEW09286.1"/>
    </source>
</evidence>
<dbReference type="InterPro" id="IPR010071">
    <property type="entry name" value="AA_adenyl_dom"/>
</dbReference>
<evidence type="ECO:0000256" key="6">
    <source>
        <dbReference type="ARBA" id="ARBA00022737"/>
    </source>
</evidence>
<dbReference type="SUPFAM" id="SSF47336">
    <property type="entry name" value="ACP-like"/>
    <property type="match status" value="1"/>
</dbReference>
<dbReference type="Gene3D" id="2.30.38.10">
    <property type="entry name" value="Luciferase, Domain 3"/>
    <property type="match status" value="1"/>
</dbReference>
<evidence type="ECO:0000259" key="10">
    <source>
        <dbReference type="PROSITE" id="PS50075"/>
    </source>
</evidence>
<dbReference type="Gene3D" id="3.30.559.10">
    <property type="entry name" value="Chloramphenicol acetyltransferase-like domain"/>
    <property type="match status" value="2"/>
</dbReference>
<dbReference type="GO" id="GO:0016874">
    <property type="term" value="F:ligase activity"/>
    <property type="evidence" value="ECO:0007669"/>
    <property type="project" value="UniProtKB-KW"/>
</dbReference>
<dbReference type="PROSITE" id="PS50075">
    <property type="entry name" value="CARRIER"/>
    <property type="match status" value="1"/>
</dbReference>
<dbReference type="InterPro" id="IPR020845">
    <property type="entry name" value="AMP-binding_CS"/>
</dbReference>
<dbReference type="GO" id="GO:0005829">
    <property type="term" value="C:cytosol"/>
    <property type="evidence" value="ECO:0007669"/>
    <property type="project" value="TreeGrafter"/>
</dbReference>
<dbReference type="CDD" id="cd19534">
    <property type="entry name" value="E_NRPS"/>
    <property type="match status" value="1"/>
</dbReference>
<evidence type="ECO:0000256" key="1">
    <source>
        <dbReference type="ARBA" id="ARBA00001957"/>
    </source>
</evidence>
<dbReference type="FunFam" id="2.30.38.10:FF:000001">
    <property type="entry name" value="Non-ribosomal peptide synthetase PvdI"/>
    <property type="match status" value="1"/>
</dbReference>
<feature type="region of interest" description="Disordered" evidence="9">
    <location>
        <begin position="1288"/>
        <end position="1309"/>
    </location>
</feature>
<evidence type="ECO:0000256" key="8">
    <source>
        <dbReference type="ARBA" id="ARBA00023268"/>
    </source>
</evidence>
<dbReference type="InterPro" id="IPR023213">
    <property type="entry name" value="CAT-like_dom_sf"/>
</dbReference>
<dbReference type="Pfam" id="PF00668">
    <property type="entry name" value="Condensation"/>
    <property type="match status" value="3"/>
</dbReference>
<dbReference type="PANTHER" id="PTHR45527:SF1">
    <property type="entry name" value="FATTY ACID SYNTHASE"/>
    <property type="match status" value="1"/>
</dbReference>
<dbReference type="Gene3D" id="3.30.300.30">
    <property type="match status" value="1"/>
</dbReference>
<dbReference type="InterPro" id="IPR009081">
    <property type="entry name" value="PP-bd_ACP"/>
</dbReference>
<dbReference type="InterPro" id="IPR025110">
    <property type="entry name" value="AMP-bd_C"/>
</dbReference>
<comment type="similarity">
    <text evidence="2">Belongs to the ATP-dependent AMP-binding enzyme family.</text>
</comment>
<name>A0A6G4A453_9BACL</name>
<dbReference type="CDD" id="cd05930">
    <property type="entry name" value="A_NRPS"/>
    <property type="match status" value="1"/>
</dbReference>
<dbReference type="InterPro" id="IPR001242">
    <property type="entry name" value="Condensation_dom"/>
</dbReference>
<keyword evidence="7" id="KW-0045">Antibiotic biosynthesis</keyword>
<dbReference type="PANTHER" id="PTHR45527">
    <property type="entry name" value="NONRIBOSOMAL PEPTIDE SYNTHETASE"/>
    <property type="match status" value="1"/>
</dbReference>
<dbReference type="SUPFAM" id="SSF52777">
    <property type="entry name" value="CoA-dependent acyltransferases"/>
    <property type="match status" value="4"/>
</dbReference>
<dbReference type="EMBL" id="JAAIKC010000015">
    <property type="protein sequence ID" value="NEW09286.1"/>
    <property type="molecule type" value="Genomic_DNA"/>
</dbReference>
<evidence type="ECO:0000256" key="7">
    <source>
        <dbReference type="ARBA" id="ARBA00023194"/>
    </source>
</evidence>
<dbReference type="InterPro" id="IPR020806">
    <property type="entry name" value="PKS_PP-bd"/>
</dbReference>
<evidence type="ECO:0000256" key="2">
    <source>
        <dbReference type="ARBA" id="ARBA00006432"/>
    </source>
</evidence>
<dbReference type="InterPro" id="IPR006162">
    <property type="entry name" value="Ppantetheine_attach_site"/>
</dbReference>
<dbReference type="Pfam" id="PF13193">
    <property type="entry name" value="AMP-binding_C"/>
    <property type="match status" value="1"/>
</dbReference>
<keyword evidence="8" id="KW-0511">Multifunctional enzyme</keyword>
<dbReference type="InterPro" id="IPR000873">
    <property type="entry name" value="AMP-dep_synth/lig_dom"/>
</dbReference>
<comment type="cofactor">
    <cofactor evidence="1">
        <name>pantetheine 4'-phosphate</name>
        <dbReference type="ChEBI" id="CHEBI:47942"/>
    </cofactor>
</comment>
<dbReference type="Gene3D" id="1.10.1200.10">
    <property type="entry name" value="ACP-like"/>
    <property type="match status" value="1"/>
</dbReference>
<dbReference type="SMART" id="SM00823">
    <property type="entry name" value="PKS_PP"/>
    <property type="match status" value="1"/>
</dbReference>
<dbReference type="GO" id="GO:0043041">
    <property type="term" value="P:amino acid activation for nonribosomal peptide biosynthetic process"/>
    <property type="evidence" value="ECO:0007669"/>
    <property type="project" value="TreeGrafter"/>
</dbReference>
<proteinExistence type="inferred from homology"/>
<dbReference type="PROSITE" id="PS00455">
    <property type="entry name" value="AMP_BINDING"/>
    <property type="match status" value="1"/>
</dbReference>
<feature type="compositionally biased region" description="Basic and acidic residues" evidence="9">
    <location>
        <begin position="1296"/>
        <end position="1305"/>
    </location>
</feature>
<evidence type="ECO:0000256" key="9">
    <source>
        <dbReference type="SAM" id="MobiDB-lite"/>
    </source>
</evidence>
<dbReference type="FunFam" id="1.10.1200.10:FF:000005">
    <property type="entry name" value="Nonribosomal peptide synthetase 1"/>
    <property type="match status" value="1"/>
</dbReference>
<dbReference type="InterPro" id="IPR010060">
    <property type="entry name" value="NRPS_synth"/>
</dbReference>
<keyword evidence="3" id="KW-0596">Phosphopantetheine</keyword>
<dbReference type="CDD" id="cd19543">
    <property type="entry name" value="DCL_NRPS"/>
    <property type="match status" value="1"/>
</dbReference>
<dbReference type="Gene3D" id="3.40.50.980">
    <property type="match status" value="2"/>
</dbReference>
<organism evidence="11">
    <name type="scientific">Paenibacillus sp. SYP-B3998</name>
    <dbReference type="NCBI Taxonomy" id="2678564"/>
    <lineage>
        <taxon>Bacteria</taxon>
        <taxon>Bacillati</taxon>
        <taxon>Bacillota</taxon>
        <taxon>Bacilli</taxon>
        <taxon>Bacillales</taxon>
        <taxon>Paenibacillaceae</taxon>
        <taxon>Paenibacillus</taxon>
    </lineage>
</organism>
<dbReference type="FunFam" id="3.30.300.30:FF:000010">
    <property type="entry name" value="Enterobactin synthetase component F"/>
    <property type="match status" value="1"/>
</dbReference>
<dbReference type="GO" id="GO:0008610">
    <property type="term" value="P:lipid biosynthetic process"/>
    <property type="evidence" value="ECO:0007669"/>
    <property type="project" value="UniProtKB-ARBA"/>
</dbReference>